<evidence type="ECO:0000313" key="1">
    <source>
        <dbReference type="EMBL" id="TQD96761.1"/>
    </source>
</evidence>
<dbReference type="Proteomes" id="UP000315295">
    <property type="component" value="Unassembled WGS sequence"/>
</dbReference>
<comment type="caution">
    <text evidence="1">The sequence shown here is derived from an EMBL/GenBank/DDBJ whole genome shotgun (WGS) entry which is preliminary data.</text>
</comment>
<dbReference type="EMBL" id="VIEB01000286">
    <property type="protein sequence ID" value="TQD96761.1"/>
    <property type="molecule type" value="Genomic_DNA"/>
</dbReference>
<accession>A0A540MDG1</accession>
<evidence type="ECO:0000313" key="2">
    <source>
        <dbReference type="Proteomes" id="UP000315295"/>
    </source>
</evidence>
<keyword evidence="2" id="KW-1185">Reference proteome</keyword>
<proteinExistence type="predicted"/>
<name>A0A540MDG1_MALBA</name>
<organism evidence="1 2">
    <name type="scientific">Malus baccata</name>
    <name type="common">Siberian crab apple</name>
    <name type="synonym">Pyrus baccata</name>
    <dbReference type="NCBI Taxonomy" id="106549"/>
    <lineage>
        <taxon>Eukaryota</taxon>
        <taxon>Viridiplantae</taxon>
        <taxon>Streptophyta</taxon>
        <taxon>Embryophyta</taxon>
        <taxon>Tracheophyta</taxon>
        <taxon>Spermatophyta</taxon>
        <taxon>Magnoliopsida</taxon>
        <taxon>eudicotyledons</taxon>
        <taxon>Gunneridae</taxon>
        <taxon>Pentapetalae</taxon>
        <taxon>rosids</taxon>
        <taxon>fabids</taxon>
        <taxon>Rosales</taxon>
        <taxon>Rosaceae</taxon>
        <taxon>Amygdaloideae</taxon>
        <taxon>Maleae</taxon>
        <taxon>Malus</taxon>
    </lineage>
</organism>
<dbReference type="AlphaFoldDB" id="A0A540MDG1"/>
<gene>
    <name evidence="1" type="ORF">C1H46_017654</name>
</gene>
<protein>
    <submittedName>
        <fullName evidence="1">Uncharacterized protein</fullName>
    </submittedName>
</protein>
<reference evidence="1 2" key="1">
    <citation type="journal article" date="2019" name="G3 (Bethesda)">
        <title>Sequencing of a Wild Apple (Malus baccata) Genome Unravels the Differences Between Cultivated and Wild Apple Species Regarding Disease Resistance and Cold Tolerance.</title>
        <authorList>
            <person name="Chen X."/>
        </authorList>
    </citation>
    <scope>NUCLEOTIDE SEQUENCE [LARGE SCALE GENOMIC DNA]</scope>
    <source>
        <strain evidence="2">cv. Shandingzi</strain>
        <tissue evidence="1">Leaves</tissue>
    </source>
</reference>
<sequence>MAATVKAWDNQPYSFASTYVFDSEGSSGRSTKNQGNTWQTHQRFKRKMLNVLKTNGDLLLTPLTDSTGTKSPSRNELQNFCEYISDTSIIVQPRL</sequence>